<evidence type="ECO:0000256" key="1">
    <source>
        <dbReference type="ARBA" id="ARBA00022729"/>
    </source>
</evidence>
<evidence type="ECO:0000313" key="3">
    <source>
        <dbReference type="Proteomes" id="UP000013909"/>
    </source>
</evidence>
<dbReference type="Pfam" id="PF13517">
    <property type="entry name" value="FG-GAP_3"/>
    <property type="match status" value="2"/>
</dbReference>
<proteinExistence type="predicted"/>
<organism evidence="2 3">
    <name type="scientific">Lunatimonas lonarensis</name>
    <dbReference type="NCBI Taxonomy" id="1232681"/>
    <lineage>
        <taxon>Bacteria</taxon>
        <taxon>Pseudomonadati</taxon>
        <taxon>Bacteroidota</taxon>
        <taxon>Cytophagia</taxon>
        <taxon>Cytophagales</taxon>
        <taxon>Cyclobacteriaceae</taxon>
    </lineage>
</organism>
<evidence type="ECO:0008006" key="4">
    <source>
        <dbReference type="Google" id="ProtNLM"/>
    </source>
</evidence>
<dbReference type="PANTHER" id="PTHR44103">
    <property type="entry name" value="PROPROTEIN CONVERTASE P"/>
    <property type="match status" value="1"/>
</dbReference>
<dbReference type="AlphaFoldDB" id="R7ZN64"/>
<dbReference type="InterPro" id="IPR013517">
    <property type="entry name" value="FG-GAP"/>
</dbReference>
<dbReference type="OrthoDB" id="9816120at2"/>
<dbReference type="Gene3D" id="2.130.10.130">
    <property type="entry name" value="Integrin alpha, N-terminal"/>
    <property type="match status" value="2"/>
</dbReference>
<dbReference type="STRING" id="1232681.ADIS_3921"/>
<sequence length="377" mass="41900">MFSLILPFFLGILVPEVAPAKHVTFKKQMIAMESAESAGVFDVNNDGHLDIVSGSYWYQGPDFKKKHFIAVFNRVGEYFDDFSTIPMDVNGDGYMDYITGGWFGATLVWMENPGNNGPWKTHEIYKTGNVETTRAWDVDGDGNLEIVPNTPNQPLAYYKLKRDSSGKGTGAFERIEVAPKHGHGLGFGDVNGDGRGDFILSNGWLEAPSDRRSGPWLLREDFNLGAASIPVLVQDVNGDGLNDLIVGQPHDYGLDWYEQRKADGRITFVKHPIDPFHSQYHCLEWVDIDNDGQMELVTGKRYRAHNGNDPGGHDHLGMYYFKWNGESFTKNVISFGPFGEGKGAGIYFAIADLNNSGFQDIVVAGKDGLAVFYNEGY</sequence>
<keyword evidence="1" id="KW-0732">Signal</keyword>
<protein>
    <recommendedName>
        <fullName evidence="4">VCBS repeat-containing protein</fullName>
    </recommendedName>
</protein>
<dbReference type="Proteomes" id="UP000013909">
    <property type="component" value="Unassembled WGS sequence"/>
</dbReference>
<dbReference type="EMBL" id="AQHR01000104">
    <property type="protein sequence ID" value="EON75518.1"/>
    <property type="molecule type" value="Genomic_DNA"/>
</dbReference>
<dbReference type="InterPro" id="IPR028994">
    <property type="entry name" value="Integrin_alpha_N"/>
</dbReference>
<evidence type="ECO:0000313" key="2">
    <source>
        <dbReference type="EMBL" id="EON75518.1"/>
    </source>
</evidence>
<comment type="caution">
    <text evidence="2">The sequence shown here is derived from an EMBL/GenBank/DDBJ whole genome shotgun (WGS) entry which is preliminary data.</text>
</comment>
<name>R7ZN64_9BACT</name>
<dbReference type="PATRIC" id="fig|1288963.3.peg.3913"/>
<keyword evidence="3" id="KW-1185">Reference proteome</keyword>
<dbReference type="RefSeq" id="WP_010856048.1">
    <property type="nucleotide sequence ID" value="NZ_AQHR01000104.1"/>
</dbReference>
<dbReference type="PANTHER" id="PTHR44103:SF1">
    <property type="entry name" value="PROPROTEIN CONVERTASE P"/>
    <property type="match status" value="1"/>
</dbReference>
<dbReference type="SUPFAM" id="SSF69318">
    <property type="entry name" value="Integrin alpha N-terminal domain"/>
    <property type="match status" value="1"/>
</dbReference>
<gene>
    <name evidence="2" type="ORF">ADIS_3921</name>
</gene>
<reference evidence="2 3" key="1">
    <citation type="submission" date="2013-02" db="EMBL/GenBank/DDBJ databases">
        <title>A novel strain isolated from Lonar lake, Maharashtra, India.</title>
        <authorList>
            <person name="Singh A."/>
        </authorList>
    </citation>
    <scope>NUCLEOTIDE SEQUENCE [LARGE SCALE GENOMIC DNA]</scope>
    <source>
        <strain evidence="2 3">AK24</strain>
    </source>
</reference>
<accession>R7ZN64</accession>